<dbReference type="PANTHER" id="PTHR33376">
    <property type="match status" value="1"/>
</dbReference>
<sequence>MSRGISRRTALGAIAAPALLGLSGIARADTRTLKISHQFPGSGPDGGDFRDRLCRKLAEGVEQRSNGALKFEVYPNSSLMKTFAQFDALKKGALDLSLYPTTYAGGEIPELNITFMPAVISSYEQAYRWKTAPIGKELNAILEAKGVKIITWMWQSGGIATRGKPIVKPEDAKGLKIRGGSREMDMMFKAAGAATSNMPSNEIYISMQTGAIDAAVTSTSSLISFKLEELSKGLTSAGGRSFFFVFEPILMSKTVFDSLSPDLQKIILEVGEAIEPFGLEQSKADDKRLSDVYAKAGATVNEMDQAALDQWRDLARDSAWKDFAARTPNTARFLKMAEEV</sequence>
<dbReference type="InterPro" id="IPR038404">
    <property type="entry name" value="TRAP_DctP_sf"/>
</dbReference>
<dbReference type="NCBIfam" id="NF037995">
    <property type="entry name" value="TRAP_S1"/>
    <property type="match status" value="1"/>
</dbReference>
<dbReference type="PROSITE" id="PS51318">
    <property type="entry name" value="TAT"/>
    <property type="match status" value="1"/>
</dbReference>
<keyword evidence="3 4" id="KW-0732">Signal</keyword>
<dbReference type="PANTHER" id="PTHR33376:SF7">
    <property type="entry name" value="C4-DICARBOXYLATE-BINDING PROTEIN DCTB"/>
    <property type="match status" value="1"/>
</dbReference>
<dbReference type="EMBL" id="FNTI01000001">
    <property type="protein sequence ID" value="SEE04540.1"/>
    <property type="molecule type" value="Genomic_DNA"/>
</dbReference>
<dbReference type="GO" id="GO:0015740">
    <property type="term" value="P:C4-dicarboxylate transport"/>
    <property type="evidence" value="ECO:0007669"/>
    <property type="project" value="TreeGrafter"/>
</dbReference>
<reference evidence="5 6" key="1">
    <citation type="submission" date="2016-10" db="EMBL/GenBank/DDBJ databases">
        <authorList>
            <person name="de Groot N.N."/>
        </authorList>
    </citation>
    <scope>NUCLEOTIDE SEQUENCE [LARGE SCALE GENOMIC DNA]</scope>
    <source>
        <strain evidence="5 6">GAS522</strain>
    </source>
</reference>
<dbReference type="GO" id="GO:0055085">
    <property type="term" value="P:transmembrane transport"/>
    <property type="evidence" value="ECO:0007669"/>
    <property type="project" value="InterPro"/>
</dbReference>
<dbReference type="OrthoDB" id="8678862at2"/>
<evidence type="ECO:0000256" key="3">
    <source>
        <dbReference type="ARBA" id="ARBA00022729"/>
    </source>
</evidence>
<keyword evidence="2" id="KW-0813">Transport</keyword>
<evidence type="ECO:0000256" key="2">
    <source>
        <dbReference type="ARBA" id="ARBA00022448"/>
    </source>
</evidence>
<proteinExistence type="inferred from homology"/>
<dbReference type="Gene3D" id="3.40.190.170">
    <property type="entry name" value="Bacterial extracellular solute-binding protein, family 7"/>
    <property type="match status" value="1"/>
</dbReference>
<gene>
    <name evidence="5" type="ORF">SAMN05444171_6074</name>
</gene>
<accession>A0A1M7F8V1</accession>
<dbReference type="AlphaFoldDB" id="A0A1M7F8V1"/>
<feature type="signal peptide" evidence="4">
    <location>
        <begin position="1"/>
        <end position="28"/>
    </location>
</feature>
<dbReference type="InterPro" id="IPR018389">
    <property type="entry name" value="DctP_fam"/>
</dbReference>
<evidence type="ECO:0000313" key="5">
    <source>
        <dbReference type="EMBL" id="SEE04540.1"/>
    </source>
</evidence>
<organism evidence="5 6">
    <name type="scientific">Bradyrhizobium lablabi</name>
    <dbReference type="NCBI Taxonomy" id="722472"/>
    <lineage>
        <taxon>Bacteria</taxon>
        <taxon>Pseudomonadati</taxon>
        <taxon>Pseudomonadota</taxon>
        <taxon>Alphaproteobacteria</taxon>
        <taxon>Hyphomicrobiales</taxon>
        <taxon>Nitrobacteraceae</taxon>
        <taxon>Bradyrhizobium</taxon>
    </lineage>
</organism>
<name>A0A1M7F8V1_9BRAD</name>
<dbReference type="RefSeq" id="WP_074826945.1">
    <property type="nucleotide sequence ID" value="NZ_FNTI01000001.1"/>
</dbReference>
<comment type="similarity">
    <text evidence="1">Belongs to the bacterial solute-binding protein 7 family.</text>
</comment>
<dbReference type="Proteomes" id="UP000183208">
    <property type="component" value="Unassembled WGS sequence"/>
</dbReference>
<evidence type="ECO:0000256" key="1">
    <source>
        <dbReference type="ARBA" id="ARBA00009023"/>
    </source>
</evidence>
<feature type="chain" id="PRO_5030031907" evidence="4">
    <location>
        <begin position="29"/>
        <end position="340"/>
    </location>
</feature>
<dbReference type="Pfam" id="PF03480">
    <property type="entry name" value="DctP"/>
    <property type="match status" value="1"/>
</dbReference>
<protein>
    <submittedName>
        <fullName evidence="5">TRAP-type C4-dicarboxylate transport system, substrate-binding protein</fullName>
    </submittedName>
</protein>
<evidence type="ECO:0000256" key="4">
    <source>
        <dbReference type="SAM" id="SignalP"/>
    </source>
</evidence>
<dbReference type="InterPro" id="IPR006311">
    <property type="entry name" value="TAT_signal"/>
</dbReference>
<evidence type="ECO:0000313" key="6">
    <source>
        <dbReference type="Proteomes" id="UP000183208"/>
    </source>
</evidence>